<dbReference type="Proteomes" id="UP001162156">
    <property type="component" value="Unassembled WGS sequence"/>
</dbReference>
<keyword evidence="3" id="KW-1185">Reference proteome</keyword>
<protein>
    <recommendedName>
        <fullName evidence="4">Pre-mRNA-splicing factor SYF2</fullName>
    </recommendedName>
</protein>
<sequence>MNDESTQTDVKLKRNIYQDKAENDGMELWKKQKEFARLKKLKEQEEIRDMLEKYWPWGRAGDAKPRGLRNLRLEELFPNGDYEKAKRCVGTLDLEQGGGEGGGRRGGGGGGAPIINRGKKITRTHEDPFLRFQFGSKDLRRYVDNTLRYKTDKDTQHEYKKQLGRVKIFS</sequence>
<organism evidence="2 3">
    <name type="scientific">Rhamnusium bicolor</name>
    <dbReference type="NCBI Taxonomy" id="1586634"/>
    <lineage>
        <taxon>Eukaryota</taxon>
        <taxon>Metazoa</taxon>
        <taxon>Ecdysozoa</taxon>
        <taxon>Arthropoda</taxon>
        <taxon>Hexapoda</taxon>
        <taxon>Insecta</taxon>
        <taxon>Pterygota</taxon>
        <taxon>Neoptera</taxon>
        <taxon>Endopterygota</taxon>
        <taxon>Coleoptera</taxon>
        <taxon>Polyphaga</taxon>
        <taxon>Cucujiformia</taxon>
        <taxon>Chrysomeloidea</taxon>
        <taxon>Cerambycidae</taxon>
        <taxon>Lepturinae</taxon>
        <taxon>Rhagiini</taxon>
        <taxon>Rhamnusium</taxon>
    </lineage>
</organism>
<reference evidence="2" key="1">
    <citation type="journal article" date="2023" name="Insect Mol. Biol.">
        <title>Genome sequencing provides insights into the evolution of gene families encoding plant cell wall-degrading enzymes in longhorned beetles.</title>
        <authorList>
            <person name="Shin N.R."/>
            <person name="Okamura Y."/>
            <person name="Kirsch R."/>
            <person name="Pauchet Y."/>
        </authorList>
    </citation>
    <scope>NUCLEOTIDE SEQUENCE</scope>
    <source>
        <strain evidence="2">RBIC_L_NR</strain>
    </source>
</reference>
<comment type="caution">
    <text evidence="2">The sequence shown here is derived from an EMBL/GenBank/DDBJ whole genome shotgun (WGS) entry which is preliminary data.</text>
</comment>
<accession>A0AAV8WY11</accession>
<proteinExistence type="predicted"/>
<evidence type="ECO:0000313" key="3">
    <source>
        <dbReference type="Proteomes" id="UP001162156"/>
    </source>
</evidence>
<evidence type="ECO:0000313" key="2">
    <source>
        <dbReference type="EMBL" id="KAJ8931369.1"/>
    </source>
</evidence>
<feature type="compositionally biased region" description="Gly residues" evidence="1">
    <location>
        <begin position="96"/>
        <end position="112"/>
    </location>
</feature>
<evidence type="ECO:0000256" key="1">
    <source>
        <dbReference type="SAM" id="MobiDB-lite"/>
    </source>
</evidence>
<dbReference type="EMBL" id="JANEYF010004386">
    <property type="protein sequence ID" value="KAJ8931369.1"/>
    <property type="molecule type" value="Genomic_DNA"/>
</dbReference>
<name>A0AAV8WY11_9CUCU</name>
<gene>
    <name evidence="2" type="ORF">NQ314_015727</name>
</gene>
<dbReference type="AlphaFoldDB" id="A0AAV8WY11"/>
<evidence type="ECO:0008006" key="4">
    <source>
        <dbReference type="Google" id="ProtNLM"/>
    </source>
</evidence>
<feature type="region of interest" description="Disordered" evidence="1">
    <location>
        <begin position="94"/>
        <end position="113"/>
    </location>
</feature>